<keyword evidence="3" id="KW-1185">Reference proteome</keyword>
<organism evidence="2 3">
    <name type="scientific">Hymenobacter tibetensis</name>
    <dbReference type="NCBI Taxonomy" id="497967"/>
    <lineage>
        <taxon>Bacteria</taxon>
        <taxon>Pseudomonadati</taxon>
        <taxon>Bacteroidota</taxon>
        <taxon>Cytophagia</taxon>
        <taxon>Cytophagales</taxon>
        <taxon>Hymenobacteraceae</taxon>
        <taxon>Hymenobacter</taxon>
    </lineage>
</organism>
<keyword evidence="1" id="KW-0812">Transmembrane</keyword>
<sequence length="87" mass="9702">MNQSTFLPRLAAYCIGLPVVVILYLSSQSIISREVMLPLVAVALFVAIWGQARIRRSYPQDFSQRVEWQAFGVFLVLVIIGAVSIFG</sequence>
<dbReference type="EMBL" id="CP094669">
    <property type="protein sequence ID" value="UOG76494.1"/>
    <property type="molecule type" value="Genomic_DNA"/>
</dbReference>
<evidence type="ECO:0000256" key="1">
    <source>
        <dbReference type="SAM" id="Phobius"/>
    </source>
</evidence>
<name>A0ABY4D3J3_9BACT</name>
<reference evidence="2 3" key="1">
    <citation type="submission" date="2022-03" db="EMBL/GenBank/DDBJ databases">
        <title>Hymenobactersp. isolated from the air.</title>
        <authorList>
            <person name="Won M."/>
            <person name="Kwon S.-W."/>
        </authorList>
    </citation>
    <scope>NUCLEOTIDE SEQUENCE [LARGE SCALE GENOMIC DNA]</scope>
    <source>
        <strain evidence="2 3">KACC 21982</strain>
    </source>
</reference>
<dbReference type="RefSeq" id="WP_243801456.1">
    <property type="nucleotide sequence ID" value="NZ_CP094669.1"/>
</dbReference>
<keyword evidence="1" id="KW-1133">Transmembrane helix</keyword>
<proteinExistence type="predicted"/>
<feature type="transmembrane region" description="Helical" evidence="1">
    <location>
        <begin position="37"/>
        <end position="54"/>
    </location>
</feature>
<evidence type="ECO:0000313" key="3">
    <source>
        <dbReference type="Proteomes" id="UP000831113"/>
    </source>
</evidence>
<evidence type="ECO:0000313" key="2">
    <source>
        <dbReference type="EMBL" id="UOG76494.1"/>
    </source>
</evidence>
<dbReference type="Proteomes" id="UP000831113">
    <property type="component" value="Chromosome"/>
</dbReference>
<feature type="transmembrane region" description="Helical" evidence="1">
    <location>
        <begin position="66"/>
        <end position="86"/>
    </location>
</feature>
<protein>
    <submittedName>
        <fullName evidence="2">Uncharacterized protein</fullName>
    </submittedName>
</protein>
<feature type="transmembrane region" description="Helical" evidence="1">
    <location>
        <begin position="6"/>
        <end position="25"/>
    </location>
</feature>
<gene>
    <name evidence="2" type="ORF">MTX78_07810</name>
</gene>
<keyword evidence="1" id="KW-0472">Membrane</keyword>
<accession>A0ABY4D3J3</accession>